<feature type="transmembrane region" description="Helical" evidence="1">
    <location>
        <begin position="184"/>
        <end position="201"/>
    </location>
</feature>
<dbReference type="EMBL" id="QZEZ01000001">
    <property type="protein sequence ID" value="RJK98292.1"/>
    <property type="molecule type" value="Genomic_DNA"/>
</dbReference>
<reference evidence="2 3" key="1">
    <citation type="submission" date="2018-09" db="EMBL/GenBank/DDBJ databases">
        <title>YIM 75000 draft genome.</title>
        <authorList>
            <person name="Tang S."/>
            <person name="Feng Y."/>
        </authorList>
    </citation>
    <scope>NUCLEOTIDE SEQUENCE [LARGE SCALE GENOMIC DNA]</scope>
    <source>
        <strain evidence="2 3">YIM 75000</strain>
    </source>
</reference>
<keyword evidence="1" id="KW-1133">Transmembrane helix</keyword>
<organism evidence="2 3">
    <name type="scientific">Vallicoccus soli</name>
    <dbReference type="NCBI Taxonomy" id="2339232"/>
    <lineage>
        <taxon>Bacteria</taxon>
        <taxon>Bacillati</taxon>
        <taxon>Actinomycetota</taxon>
        <taxon>Actinomycetes</taxon>
        <taxon>Motilibacterales</taxon>
        <taxon>Vallicoccaceae</taxon>
        <taxon>Vallicoccus</taxon>
    </lineage>
</organism>
<evidence type="ECO:0000313" key="3">
    <source>
        <dbReference type="Proteomes" id="UP000265614"/>
    </source>
</evidence>
<evidence type="ECO:0008006" key="4">
    <source>
        <dbReference type="Google" id="ProtNLM"/>
    </source>
</evidence>
<feature type="transmembrane region" description="Helical" evidence="1">
    <location>
        <begin position="156"/>
        <end position="177"/>
    </location>
</feature>
<dbReference type="Proteomes" id="UP000265614">
    <property type="component" value="Unassembled WGS sequence"/>
</dbReference>
<evidence type="ECO:0000313" key="2">
    <source>
        <dbReference type="EMBL" id="RJK98292.1"/>
    </source>
</evidence>
<dbReference type="OrthoDB" id="3780129at2"/>
<comment type="caution">
    <text evidence="2">The sequence shown here is derived from an EMBL/GenBank/DDBJ whole genome shotgun (WGS) entry which is preliminary data.</text>
</comment>
<keyword evidence="3" id="KW-1185">Reference proteome</keyword>
<feature type="transmembrane region" description="Helical" evidence="1">
    <location>
        <begin position="71"/>
        <end position="92"/>
    </location>
</feature>
<protein>
    <recommendedName>
        <fullName evidence="4">DUF4386 family protein</fullName>
    </recommendedName>
</protein>
<proteinExistence type="predicted"/>
<sequence>MPAARGAAARGDRTGRGARTGRGWAVAGLAAGALGGAGIAASMGVDAVYDPEIQGDAAAIAERLGEQVPAILVFHVATMVSALLLLVFAAGLRRRLAAQAPADGLLPQVASYGLLLVSVAGLMGTALTTEMAFALASDDDVIVPEVAVWFGHWTGTVPWLWVGAGVAALCVAVAALRHGAAPRWLGWTSAVLGGLTVLLGVSPLQYLAGMLGPVWVLVASLAFLAGDRRA</sequence>
<feature type="transmembrane region" description="Helical" evidence="1">
    <location>
        <begin position="112"/>
        <end position="136"/>
    </location>
</feature>
<feature type="transmembrane region" description="Helical" evidence="1">
    <location>
        <begin position="207"/>
        <end position="226"/>
    </location>
</feature>
<keyword evidence="1" id="KW-0472">Membrane</keyword>
<gene>
    <name evidence="2" type="ORF">D5H78_00110</name>
</gene>
<evidence type="ECO:0000256" key="1">
    <source>
        <dbReference type="SAM" id="Phobius"/>
    </source>
</evidence>
<name>A0A3A3Z4D3_9ACTN</name>
<accession>A0A3A3Z4D3</accession>
<feature type="transmembrane region" description="Helical" evidence="1">
    <location>
        <begin position="21"/>
        <end position="41"/>
    </location>
</feature>
<keyword evidence="1" id="KW-0812">Transmembrane</keyword>
<dbReference type="AlphaFoldDB" id="A0A3A3Z4D3"/>